<accession>A0A518AS81</accession>
<dbReference type="PANTHER" id="PTHR10443:SF12">
    <property type="entry name" value="DIPEPTIDASE"/>
    <property type="match status" value="1"/>
</dbReference>
<feature type="signal peptide" evidence="1">
    <location>
        <begin position="1"/>
        <end position="31"/>
    </location>
</feature>
<dbReference type="RefSeq" id="WP_197528486.1">
    <property type="nucleotide sequence ID" value="NZ_CP036278.1"/>
</dbReference>
<dbReference type="GO" id="GO:0070573">
    <property type="term" value="F:metallodipeptidase activity"/>
    <property type="evidence" value="ECO:0007669"/>
    <property type="project" value="InterPro"/>
</dbReference>
<dbReference type="CDD" id="cd01301">
    <property type="entry name" value="rDP_like"/>
    <property type="match status" value="1"/>
</dbReference>
<proteinExistence type="predicted"/>
<keyword evidence="1" id="KW-0732">Signal</keyword>
<dbReference type="EMBL" id="CP036278">
    <property type="protein sequence ID" value="QDU57582.1"/>
    <property type="molecule type" value="Genomic_DNA"/>
</dbReference>
<protein>
    <submittedName>
        <fullName evidence="2">Membrane dipeptidase (Peptidase family M19)</fullName>
    </submittedName>
</protein>
<dbReference type="PROSITE" id="PS51365">
    <property type="entry name" value="RENAL_DIPEPTIDASE_2"/>
    <property type="match status" value="1"/>
</dbReference>
<dbReference type="SUPFAM" id="SSF51556">
    <property type="entry name" value="Metallo-dependent hydrolases"/>
    <property type="match status" value="1"/>
</dbReference>
<evidence type="ECO:0000313" key="3">
    <source>
        <dbReference type="Proteomes" id="UP000315750"/>
    </source>
</evidence>
<reference evidence="2 3" key="1">
    <citation type="submission" date="2019-02" db="EMBL/GenBank/DDBJ databases">
        <title>Deep-cultivation of Planctomycetes and their phenomic and genomic characterization uncovers novel biology.</title>
        <authorList>
            <person name="Wiegand S."/>
            <person name="Jogler M."/>
            <person name="Boedeker C."/>
            <person name="Pinto D."/>
            <person name="Vollmers J."/>
            <person name="Rivas-Marin E."/>
            <person name="Kohn T."/>
            <person name="Peeters S.H."/>
            <person name="Heuer A."/>
            <person name="Rast P."/>
            <person name="Oberbeckmann S."/>
            <person name="Bunk B."/>
            <person name="Jeske O."/>
            <person name="Meyerdierks A."/>
            <person name="Storesund J.E."/>
            <person name="Kallscheuer N."/>
            <person name="Luecker S."/>
            <person name="Lage O.M."/>
            <person name="Pohl T."/>
            <person name="Merkel B.J."/>
            <person name="Hornburger P."/>
            <person name="Mueller R.-W."/>
            <person name="Bruemmer F."/>
            <person name="Labrenz M."/>
            <person name="Spormann A.M."/>
            <person name="Op den Camp H."/>
            <person name="Overmann J."/>
            <person name="Amann R."/>
            <person name="Jetten M.S.M."/>
            <person name="Mascher T."/>
            <person name="Medema M.H."/>
            <person name="Devos D.P."/>
            <person name="Kaster A.-K."/>
            <person name="Ovreas L."/>
            <person name="Rohde M."/>
            <person name="Galperin M.Y."/>
            <person name="Jogler C."/>
        </authorList>
    </citation>
    <scope>NUCLEOTIDE SEQUENCE [LARGE SCALE GENOMIC DNA]</scope>
    <source>
        <strain evidence="2 3">Pan181</strain>
    </source>
</reference>
<dbReference type="Gene3D" id="3.20.20.140">
    <property type="entry name" value="Metal-dependent hydrolases"/>
    <property type="match status" value="1"/>
</dbReference>
<evidence type="ECO:0000256" key="1">
    <source>
        <dbReference type="SAM" id="SignalP"/>
    </source>
</evidence>
<dbReference type="Proteomes" id="UP000315750">
    <property type="component" value="Chromosome"/>
</dbReference>
<dbReference type="InterPro" id="IPR032466">
    <property type="entry name" value="Metal_Hydrolase"/>
</dbReference>
<organism evidence="2 3">
    <name type="scientific">Aeoliella mucimassa</name>
    <dbReference type="NCBI Taxonomy" id="2527972"/>
    <lineage>
        <taxon>Bacteria</taxon>
        <taxon>Pseudomonadati</taxon>
        <taxon>Planctomycetota</taxon>
        <taxon>Planctomycetia</taxon>
        <taxon>Pirellulales</taxon>
        <taxon>Lacipirellulaceae</taxon>
        <taxon>Aeoliella</taxon>
    </lineage>
</organism>
<name>A0A518AS81_9BACT</name>
<gene>
    <name evidence="2" type="ORF">Pan181_38000</name>
</gene>
<evidence type="ECO:0000313" key="2">
    <source>
        <dbReference type="EMBL" id="QDU57582.1"/>
    </source>
</evidence>
<dbReference type="PANTHER" id="PTHR10443">
    <property type="entry name" value="MICROSOMAL DIPEPTIDASE"/>
    <property type="match status" value="1"/>
</dbReference>
<sequence precursor="true">MPKHKSPSPTTRLWTCVLVAACCTLAPFALAEDEQDSTLDYGKPIVVSERAKKLHAESLLIDGHNDMPWEIRDKANGDFDRLDISKWQSTLQTDIPRLRQGGVGGQFWSVWVPADYAYRNIARDETIRQIELVRAMIRRYPEAFELALTSEDITRIHSEGKIASLIGVEGGHCIEGSLTNLEHLYSLGARYMTLTHSDTIPWADSATDDPKHGGLTDFGVQVIERMNEIGMMVDISHVSPETMHDALDASKAPIIFSHSSARSVADSPRNVPDEVLKRLNTNDEDGVVMVNFFSGFLVPEAIENYKELFEFRKRVNAEMTEQEAKAAVRQWRKENPMPRGTIHHLLDHIDHIAEVAGAEHIGIGSDYDGVSTLPAQLDDVTAYPYITQGLIDRGYSDEEIRGILGGNLLRVMRKAEQVAEQYKSEQ</sequence>
<dbReference type="KEGG" id="amuc:Pan181_38000"/>
<dbReference type="AlphaFoldDB" id="A0A518AS81"/>
<dbReference type="Pfam" id="PF01244">
    <property type="entry name" value="Peptidase_M19"/>
    <property type="match status" value="1"/>
</dbReference>
<feature type="chain" id="PRO_5022140711" evidence="1">
    <location>
        <begin position="32"/>
        <end position="426"/>
    </location>
</feature>
<keyword evidence="3" id="KW-1185">Reference proteome</keyword>
<dbReference type="InterPro" id="IPR008257">
    <property type="entry name" value="Pept_M19"/>
</dbReference>
<dbReference type="GO" id="GO:0006508">
    <property type="term" value="P:proteolysis"/>
    <property type="evidence" value="ECO:0007669"/>
    <property type="project" value="InterPro"/>
</dbReference>